<organism evidence="6 7">
    <name type="scientific">Candidatus Schekmanbacteria bacterium GWA2_38_11</name>
    <dbReference type="NCBI Taxonomy" id="1817876"/>
    <lineage>
        <taxon>Bacteria</taxon>
        <taxon>Candidatus Schekmaniibacteriota</taxon>
    </lineage>
</organism>
<keyword evidence="4 5" id="KW-0472">Membrane</keyword>
<accession>A0A1F7RJQ6</accession>
<dbReference type="GO" id="GO:0012505">
    <property type="term" value="C:endomembrane system"/>
    <property type="evidence" value="ECO:0007669"/>
    <property type="project" value="UniProtKB-SubCell"/>
</dbReference>
<evidence type="ECO:0000256" key="5">
    <source>
        <dbReference type="SAM" id="Phobius"/>
    </source>
</evidence>
<feature type="transmembrane region" description="Helical" evidence="5">
    <location>
        <begin position="143"/>
        <end position="164"/>
    </location>
</feature>
<dbReference type="AlphaFoldDB" id="A0A1F7RJQ6"/>
<reference evidence="6 7" key="1">
    <citation type="journal article" date="2016" name="Nat. Commun.">
        <title>Thousands of microbial genomes shed light on interconnected biogeochemical processes in an aquifer system.</title>
        <authorList>
            <person name="Anantharaman K."/>
            <person name="Brown C.T."/>
            <person name="Hug L.A."/>
            <person name="Sharon I."/>
            <person name="Castelle C.J."/>
            <person name="Probst A.J."/>
            <person name="Thomas B.C."/>
            <person name="Singh A."/>
            <person name="Wilkins M.J."/>
            <person name="Karaoz U."/>
            <person name="Brodie E.L."/>
            <person name="Williams K.H."/>
            <person name="Hubbard S.S."/>
            <person name="Banfield J.F."/>
        </authorList>
    </citation>
    <scope>NUCLEOTIDE SEQUENCE [LARGE SCALE GENOMIC DNA]</scope>
</reference>
<protein>
    <submittedName>
        <fullName evidence="6">Uncharacterized protein</fullName>
    </submittedName>
</protein>
<evidence type="ECO:0000256" key="2">
    <source>
        <dbReference type="ARBA" id="ARBA00022692"/>
    </source>
</evidence>
<dbReference type="EMBL" id="MGDB01000076">
    <property type="protein sequence ID" value="OGL41147.1"/>
    <property type="molecule type" value="Genomic_DNA"/>
</dbReference>
<comment type="subcellular location">
    <subcellularLocation>
        <location evidence="1">Endomembrane system</location>
        <topology evidence="1">Multi-pass membrane protein</topology>
    </subcellularLocation>
</comment>
<feature type="transmembrane region" description="Helical" evidence="5">
    <location>
        <begin position="82"/>
        <end position="104"/>
    </location>
</feature>
<proteinExistence type="predicted"/>
<keyword evidence="3 5" id="KW-1133">Transmembrane helix</keyword>
<dbReference type="Proteomes" id="UP000178526">
    <property type="component" value="Unassembled WGS sequence"/>
</dbReference>
<dbReference type="PANTHER" id="PTHR31851">
    <property type="entry name" value="FE(2+)/MN(2+) TRANSPORTER PCL1"/>
    <property type="match status" value="1"/>
</dbReference>
<dbReference type="GO" id="GO:0005384">
    <property type="term" value="F:manganese ion transmembrane transporter activity"/>
    <property type="evidence" value="ECO:0007669"/>
    <property type="project" value="InterPro"/>
</dbReference>
<comment type="caution">
    <text evidence="6">The sequence shown here is derived from an EMBL/GenBank/DDBJ whole genome shotgun (WGS) entry which is preliminary data.</text>
</comment>
<feature type="transmembrane region" description="Helical" evidence="5">
    <location>
        <begin position="110"/>
        <end position="131"/>
    </location>
</feature>
<gene>
    <name evidence="6" type="ORF">A2042_09240</name>
</gene>
<sequence length="167" mass="18746">LSSKSQVEFFKKEVAREKREIDEYPESERQELFEIFGSKGFTDEEVNMIVNRVTKDKKLWLDVMMKEELGLVQESFDNPWKITGVMGISFFLGGIIPIIPYFLIKTGNPVWFSITLSLLALFGLGAGKARLANRKMWLGGVEILLIGSVCALIGYLLGSLFSGIPGF</sequence>
<dbReference type="Pfam" id="PF01988">
    <property type="entry name" value="VIT1"/>
    <property type="match status" value="1"/>
</dbReference>
<feature type="non-terminal residue" evidence="6">
    <location>
        <position position="1"/>
    </location>
</feature>
<evidence type="ECO:0000256" key="1">
    <source>
        <dbReference type="ARBA" id="ARBA00004127"/>
    </source>
</evidence>
<evidence type="ECO:0000256" key="4">
    <source>
        <dbReference type="ARBA" id="ARBA00023136"/>
    </source>
</evidence>
<dbReference type="InterPro" id="IPR008217">
    <property type="entry name" value="Ccc1_fam"/>
</dbReference>
<evidence type="ECO:0000256" key="3">
    <source>
        <dbReference type="ARBA" id="ARBA00022989"/>
    </source>
</evidence>
<name>A0A1F7RJQ6_9BACT</name>
<evidence type="ECO:0000313" key="7">
    <source>
        <dbReference type="Proteomes" id="UP000178526"/>
    </source>
</evidence>
<keyword evidence="2 5" id="KW-0812">Transmembrane</keyword>
<evidence type="ECO:0000313" key="6">
    <source>
        <dbReference type="EMBL" id="OGL41147.1"/>
    </source>
</evidence>
<dbReference type="GO" id="GO:0030026">
    <property type="term" value="P:intracellular manganese ion homeostasis"/>
    <property type="evidence" value="ECO:0007669"/>
    <property type="project" value="InterPro"/>
</dbReference>